<evidence type="ECO:0000256" key="1">
    <source>
        <dbReference type="ARBA" id="ARBA00022737"/>
    </source>
</evidence>
<dbReference type="AlphaFoldDB" id="A0A0B1TFV8"/>
<proteinExistence type="predicted"/>
<dbReference type="InterPro" id="IPR052126">
    <property type="entry name" value="Spindle_Org/Thrombomodulin"/>
</dbReference>
<dbReference type="PANTHER" id="PTHR24036:SF5">
    <property type="entry name" value="THROMBOMODULIN"/>
    <property type="match status" value="1"/>
</dbReference>
<dbReference type="OrthoDB" id="2448405at2759"/>
<protein>
    <recommendedName>
        <fullName evidence="2">DM13 domain-containing protein</fullName>
    </recommendedName>
</protein>
<gene>
    <name evidence="3" type="ORF">OESDEN_03919</name>
</gene>
<feature type="domain" description="DM13" evidence="2">
    <location>
        <begin position="41"/>
        <end position="151"/>
    </location>
</feature>
<evidence type="ECO:0000313" key="4">
    <source>
        <dbReference type="Proteomes" id="UP000053660"/>
    </source>
</evidence>
<dbReference type="PANTHER" id="PTHR24036">
    <property type="entry name" value="SKELETOR-RELATED"/>
    <property type="match status" value="1"/>
</dbReference>
<accession>A0A0B1TFV8</accession>
<sequence>MAQSWCIVIHGKPCSCRRFISSVNLTKEAPVEKCCIRDPTRDVVTGHYGTRLRSIAILDAQTILLQKFTIQGSKPPDAWIYAGRGEINQENGKKGFILGRDTPAHHCSIREDWTNEDIVVRLGEYQTVYDIEWVSVFCYNYSVDFAHLPVKLDPNVDFVPAYLPEFRDRSPYAERKIPCD</sequence>
<dbReference type="Proteomes" id="UP000053660">
    <property type="component" value="Unassembled WGS sequence"/>
</dbReference>
<keyword evidence="4" id="KW-1185">Reference proteome</keyword>
<name>A0A0B1TFV8_OESDE</name>
<evidence type="ECO:0000313" key="3">
    <source>
        <dbReference type="EMBL" id="KHJ96119.1"/>
    </source>
</evidence>
<dbReference type="InterPro" id="IPR019545">
    <property type="entry name" value="DM13_domain"/>
</dbReference>
<evidence type="ECO:0000259" key="2">
    <source>
        <dbReference type="PROSITE" id="PS51549"/>
    </source>
</evidence>
<dbReference type="SMART" id="SM00686">
    <property type="entry name" value="DM13"/>
    <property type="match status" value="1"/>
</dbReference>
<organism evidence="3 4">
    <name type="scientific">Oesophagostomum dentatum</name>
    <name type="common">Nodular worm</name>
    <dbReference type="NCBI Taxonomy" id="61180"/>
    <lineage>
        <taxon>Eukaryota</taxon>
        <taxon>Metazoa</taxon>
        <taxon>Ecdysozoa</taxon>
        <taxon>Nematoda</taxon>
        <taxon>Chromadorea</taxon>
        <taxon>Rhabditida</taxon>
        <taxon>Rhabditina</taxon>
        <taxon>Rhabditomorpha</taxon>
        <taxon>Strongyloidea</taxon>
        <taxon>Strongylidae</taxon>
        <taxon>Oesophagostomum</taxon>
    </lineage>
</organism>
<dbReference type="PROSITE" id="PS51549">
    <property type="entry name" value="DM13"/>
    <property type="match status" value="1"/>
</dbReference>
<dbReference type="Pfam" id="PF10517">
    <property type="entry name" value="DM13"/>
    <property type="match status" value="1"/>
</dbReference>
<reference evidence="3 4" key="1">
    <citation type="submission" date="2014-03" db="EMBL/GenBank/DDBJ databases">
        <title>Draft genome of the hookworm Oesophagostomum dentatum.</title>
        <authorList>
            <person name="Mitreva M."/>
        </authorList>
    </citation>
    <scope>NUCLEOTIDE SEQUENCE [LARGE SCALE GENOMIC DNA]</scope>
    <source>
        <strain evidence="3 4">OD-Hann</strain>
    </source>
</reference>
<keyword evidence="1" id="KW-0677">Repeat</keyword>
<dbReference type="EMBL" id="KN549757">
    <property type="protein sequence ID" value="KHJ96119.1"/>
    <property type="molecule type" value="Genomic_DNA"/>
</dbReference>